<evidence type="ECO:0000313" key="3">
    <source>
        <dbReference type="Proteomes" id="UP000314294"/>
    </source>
</evidence>
<name>A0A4Z2FKE7_9TELE</name>
<dbReference type="EMBL" id="SRLO01001094">
    <property type="protein sequence ID" value="TNN41608.1"/>
    <property type="molecule type" value="Genomic_DNA"/>
</dbReference>
<protein>
    <submittedName>
        <fullName evidence="2">Uncharacterized protein</fullName>
    </submittedName>
</protein>
<evidence type="ECO:0000313" key="2">
    <source>
        <dbReference type="EMBL" id="TNN41608.1"/>
    </source>
</evidence>
<dbReference type="Proteomes" id="UP000314294">
    <property type="component" value="Unassembled WGS sequence"/>
</dbReference>
<organism evidence="2 3">
    <name type="scientific">Liparis tanakae</name>
    <name type="common">Tanaka's snailfish</name>
    <dbReference type="NCBI Taxonomy" id="230148"/>
    <lineage>
        <taxon>Eukaryota</taxon>
        <taxon>Metazoa</taxon>
        <taxon>Chordata</taxon>
        <taxon>Craniata</taxon>
        <taxon>Vertebrata</taxon>
        <taxon>Euteleostomi</taxon>
        <taxon>Actinopterygii</taxon>
        <taxon>Neopterygii</taxon>
        <taxon>Teleostei</taxon>
        <taxon>Neoteleostei</taxon>
        <taxon>Acanthomorphata</taxon>
        <taxon>Eupercaria</taxon>
        <taxon>Perciformes</taxon>
        <taxon>Cottioidei</taxon>
        <taxon>Cottales</taxon>
        <taxon>Liparidae</taxon>
        <taxon>Liparis</taxon>
    </lineage>
</organism>
<keyword evidence="3" id="KW-1185">Reference proteome</keyword>
<feature type="region of interest" description="Disordered" evidence="1">
    <location>
        <begin position="1"/>
        <end position="33"/>
    </location>
</feature>
<sequence length="61" mass="6530">MLNLGGRSRRRVVLQDDPGHRASLSHAGPVSDQEAGPLVVLEDDLVLLGGDAKSIVNKRFP</sequence>
<evidence type="ECO:0000256" key="1">
    <source>
        <dbReference type="SAM" id="MobiDB-lite"/>
    </source>
</evidence>
<accession>A0A4Z2FKE7</accession>
<comment type="caution">
    <text evidence="2">The sequence shown here is derived from an EMBL/GenBank/DDBJ whole genome shotgun (WGS) entry which is preliminary data.</text>
</comment>
<gene>
    <name evidence="2" type="ORF">EYF80_048223</name>
</gene>
<reference evidence="2 3" key="1">
    <citation type="submission" date="2019-03" db="EMBL/GenBank/DDBJ databases">
        <title>First draft genome of Liparis tanakae, snailfish: a comprehensive survey of snailfish specific genes.</title>
        <authorList>
            <person name="Kim W."/>
            <person name="Song I."/>
            <person name="Jeong J.-H."/>
            <person name="Kim D."/>
            <person name="Kim S."/>
            <person name="Ryu S."/>
            <person name="Song J.Y."/>
            <person name="Lee S.K."/>
        </authorList>
    </citation>
    <scope>NUCLEOTIDE SEQUENCE [LARGE SCALE GENOMIC DNA]</scope>
    <source>
        <tissue evidence="2">Muscle</tissue>
    </source>
</reference>
<dbReference type="AlphaFoldDB" id="A0A4Z2FKE7"/>
<proteinExistence type="predicted"/>